<keyword evidence="3" id="KW-1185">Reference proteome</keyword>
<dbReference type="Proteomes" id="UP000828390">
    <property type="component" value="Unassembled WGS sequence"/>
</dbReference>
<dbReference type="AlphaFoldDB" id="A0A9D4N6H5"/>
<sequence>MKSAKALPRYGSGHKSAGQTDGRMDSWTDGQRQNNIPQPLAGDNNNMRITDLTETSTAELYVSARNDNSAWRLTSLLSVAEKYAVRFFFTFWAQKRLGPAAKN</sequence>
<comment type="caution">
    <text evidence="2">The sequence shown here is derived from an EMBL/GenBank/DDBJ whole genome shotgun (WGS) entry which is preliminary data.</text>
</comment>
<evidence type="ECO:0000313" key="2">
    <source>
        <dbReference type="EMBL" id="KAH3888746.1"/>
    </source>
</evidence>
<name>A0A9D4N6H5_DREPO</name>
<evidence type="ECO:0000256" key="1">
    <source>
        <dbReference type="SAM" id="MobiDB-lite"/>
    </source>
</evidence>
<dbReference type="EMBL" id="JAIWYP010000001">
    <property type="protein sequence ID" value="KAH3888746.1"/>
    <property type="molecule type" value="Genomic_DNA"/>
</dbReference>
<feature type="region of interest" description="Disordered" evidence="1">
    <location>
        <begin position="1"/>
        <end position="47"/>
    </location>
</feature>
<organism evidence="2 3">
    <name type="scientific">Dreissena polymorpha</name>
    <name type="common">Zebra mussel</name>
    <name type="synonym">Mytilus polymorpha</name>
    <dbReference type="NCBI Taxonomy" id="45954"/>
    <lineage>
        <taxon>Eukaryota</taxon>
        <taxon>Metazoa</taxon>
        <taxon>Spiralia</taxon>
        <taxon>Lophotrochozoa</taxon>
        <taxon>Mollusca</taxon>
        <taxon>Bivalvia</taxon>
        <taxon>Autobranchia</taxon>
        <taxon>Heteroconchia</taxon>
        <taxon>Euheterodonta</taxon>
        <taxon>Imparidentia</taxon>
        <taxon>Neoheterodontei</taxon>
        <taxon>Myida</taxon>
        <taxon>Dreissenoidea</taxon>
        <taxon>Dreissenidae</taxon>
        <taxon>Dreissena</taxon>
    </lineage>
</organism>
<feature type="compositionally biased region" description="Polar residues" evidence="1">
    <location>
        <begin position="28"/>
        <end position="47"/>
    </location>
</feature>
<gene>
    <name evidence="2" type="ORF">DPMN_012786</name>
</gene>
<accession>A0A9D4N6H5</accession>
<evidence type="ECO:0000313" key="3">
    <source>
        <dbReference type="Proteomes" id="UP000828390"/>
    </source>
</evidence>
<proteinExistence type="predicted"/>
<reference evidence="2" key="2">
    <citation type="submission" date="2020-11" db="EMBL/GenBank/DDBJ databases">
        <authorList>
            <person name="McCartney M.A."/>
            <person name="Auch B."/>
            <person name="Kono T."/>
            <person name="Mallez S."/>
            <person name="Becker A."/>
            <person name="Gohl D.M."/>
            <person name="Silverstein K.A.T."/>
            <person name="Koren S."/>
            <person name="Bechman K.B."/>
            <person name="Herman A."/>
            <person name="Abrahante J.E."/>
            <person name="Garbe J."/>
        </authorList>
    </citation>
    <scope>NUCLEOTIDE SEQUENCE</scope>
    <source>
        <strain evidence="2">Duluth1</strain>
        <tissue evidence="2">Whole animal</tissue>
    </source>
</reference>
<protein>
    <submittedName>
        <fullName evidence="2">Uncharacterized protein</fullName>
    </submittedName>
</protein>
<reference evidence="2" key="1">
    <citation type="journal article" date="2019" name="bioRxiv">
        <title>The Genome of the Zebra Mussel, Dreissena polymorpha: A Resource for Invasive Species Research.</title>
        <authorList>
            <person name="McCartney M.A."/>
            <person name="Auch B."/>
            <person name="Kono T."/>
            <person name="Mallez S."/>
            <person name="Zhang Y."/>
            <person name="Obille A."/>
            <person name="Becker A."/>
            <person name="Abrahante J.E."/>
            <person name="Garbe J."/>
            <person name="Badalamenti J.P."/>
            <person name="Herman A."/>
            <person name="Mangelson H."/>
            <person name="Liachko I."/>
            <person name="Sullivan S."/>
            <person name="Sone E.D."/>
            <person name="Koren S."/>
            <person name="Silverstein K.A.T."/>
            <person name="Beckman K.B."/>
            <person name="Gohl D.M."/>
        </authorList>
    </citation>
    <scope>NUCLEOTIDE SEQUENCE</scope>
    <source>
        <strain evidence="2">Duluth1</strain>
        <tissue evidence="2">Whole animal</tissue>
    </source>
</reference>